<dbReference type="InterPro" id="IPR015421">
    <property type="entry name" value="PyrdxlP-dep_Trfase_major"/>
</dbReference>
<reference evidence="7" key="1">
    <citation type="submission" date="2021-10" db="EMBL/GenBank/DDBJ databases">
        <title>Anaerobic single-cell dispensing facilitates the cultivation of human gut bacteria.</title>
        <authorList>
            <person name="Afrizal A."/>
        </authorList>
    </citation>
    <scope>NUCLEOTIDE SEQUENCE</scope>
    <source>
        <strain evidence="7">CLA-AA-H204</strain>
    </source>
</reference>
<evidence type="ECO:0000313" key="8">
    <source>
        <dbReference type="Proteomes" id="UP001198893"/>
    </source>
</evidence>
<dbReference type="InterPro" id="IPR000524">
    <property type="entry name" value="Tscrpt_reg_HTH_GntR"/>
</dbReference>
<evidence type="ECO:0000256" key="5">
    <source>
        <dbReference type="ARBA" id="ARBA00023163"/>
    </source>
</evidence>
<keyword evidence="4" id="KW-0238">DNA-binding</keyword>
<evidence type="ECO:0000259" key="6">
    <source>
        <dbReference type="PROSITE" id="PS50949"/>
    </source>
</evidence>
<keyword evidence="7" id="KW-0808">Transferase</keyword>
<dbReference type="Proteomes" id="UP001198893">
    <property type="component" value="Unassembled WGS sequence"/>
</dbReference>
<dbReference type="PROSITE" id="PS50949">
    <property type="entry name" value="HTH_GNTR"/>
    <property type="match status" value="1"/>
</dbReference>
<keyword evidence="5" id="KW-0804">Transcription</keyword>
<dbReference type="GO" id="GO:0003700">
    <property type="term" value="F:DNA-binding transcription factor activity"/>
    <property type="evidence" value="ECO:0007669"/>
    <property type="project" value="InterPro"/>
</dbReference>
<dbReference type="Pfam" id="PF00155">
    <property type="entry name" value="Aminotran_1_2"/>
    <property type="match status" value="1"/>
</dbReference>
<dbReference type="CDD" id="cd00609">
    <property type="entry name" value="AAT_like"/>
    <property type="match status" value="1"/>
</dbReference>
<dbReference type="CDD" id="cd07377">
    <property type="entry name" value="WHTH_GntR"/>
    <property type="match status" value="1"/>
</dbReference>
<keyword evidence="2" id="KW-0663">Pyridoxal phosphate</keyword>
<evidence type="ECO:0000256" key="1">
    <source>
        <dbReference type="ARBA" id="ARBA00005384"/>
    </source>
</evidence>
<dbReference type="InterPro" id="IPR036390">
    <property type="entry name" value="WH_DNA-bd_sf"/>
</dbReference>
<sequence length="474" mass="54351">MIYVNKADSAPLYQQLYTSIIEEITNGSLPKNSALPPIRTLSEKLNISLNTVSKAYLQLTAEGYVRSVPGSGYYIEDISNTFLDTLSVPPVSKKITSSISGQNPAPKATPVRYDFKHDVVYSHLFPWKLWRQYVNNALLQEENQKKIQYESNKGNYELRSNICHYLNRNRGVHCDPEQVILVPGTQYGIEIISRLLPAEKHRIAYEEPSHNGIRNIFLQNGYELFPIPVVENGIDIDKLFDSCCNLLYVMPSHQFPTGRTIPVSNRLRLLEWAIRNDAYIIENDYDSEFPHQTRPIPSLQSLDHYDHVIYFNTFAKILTPSMRTAFFILPYSLLDKYEQMYRYFNAALPSFNQIALSNFIASGDFERHLRKLVKINEHKYNLLLKSIHTFLSSYMDVVDTPAGSHIIVRIRNCTNQQKLIDALREKSISIYGVQQYFHTGTASEDIFLLGFSSLEESEIPEACEALAKALSELL</sequence>
<comment type="caution">
    <text evidence="7">The sequence shown here is derived from an EMBL/GenBank/DDBJ whole genome shotgun (WGS) entry which is preliminary data.</text>
</comment>
<dbReference type="Pfam" id="PF00392">
    <property type="entry name" value="GntR"/>
    <property type="match status" value="1"/>
</dbReference>
<organism evidence="7 8">
    <name type="scientific">Roseburia amylophila</name>
    <dbReference type="NCBI Taxonomy" id="2981794"/>
    <lineage>
        <taxon>Bacteria</taxon>
        <taxon>Bacillati</taxon>
        <taxon>Bacillota</taxon>
        <taxon>Clostridia</taxon>
        <taxon>Lachnospirales</taxon>
        <taxon>Lachnospiraceae</taxon>
        <taxon>Roseburia</taxon>
    </lineage>
</organism>
<gene>
    <name evidence="7" type="ORF">LKD47_08565</name>
</gene>
<dbReference type="GO" id="GO:0008483">
    <property type="term" value="F:transaminase activity"/>
    <property type="evidence" value="ECO:0007669"/>
    <property type="project" value="UniProtKB-KW"/>
</dbReference>
<dbReference type="InterPro" id="IPR015424">
    <property type="entry name" value="PyrdxlP-dep_Trfase"/>
</dbReference>
<dbReference type="EMBL" id="JAJEQW010000008">
    <property type="protein sequence ID" value="MCC2242344.1"/>
    <property type="molecule type" value="Genomic_DNA"/>
</dbReference>
<evidence type="ECO:0000256" key="4">
    <source>
        <dbReference type="ARBA" id="ARBA00023125"/>
    </source>
</evidence>
<dbReference type="GO" id="GO:0030170">
    <property type="term" value="F:pyridoxal phosphate binding"/>
    <property type="evidence" value="ECO:0007669"/>
    <property type="project" value="InterPro"/>
</dbReference>
<dbReference type="PANTHER" id="PTHR46577:SF1">
    <property type="entry name" value="HTH-TYPE TRANSCRIPTIONAL REGULATORY PROTEIN GABR"/>
    <property type="match status" value="1"/>
</dbReference>
<dbReference type="InterPro" id="IPR051446">
    <property type="entry name" value="HTH_trans_reg/aminotransferase"/>
</dbReference>
<evidence type="ECO:0000256" key="2">
    <source>
        <dbReference type="ARBA" id="ARBA00022898"/>
    </source>
</evidence>
<comment type="similarity">
    <text evidence="1">In the C-terminal section; belongs to the class-I pyridoxal-phosphate-dependent aminotransferase family.</text>
</comment>
<dbReference type="Gene3D" id="3.40.640.10">
    <property type="entry name" value="Type I PLP-dependent aspartate aminotransferase-like (Major domain)"/>
    <property type="match status" value="1"/>
</dbReference>
<dbReference type="SUPFAM" id="SSF53383">
    <property type="entry name" value="PLP-dependent transferases"/>
    <property type="match status" value="1"/>
</dbReference>
<protein>
    <submittedName>
        <fullName evidence="7">PLP-dependent aminotransferase family protein</fullName>
    </submittedName>
</protein>
<dbReference type="InterPro" id="IPR004839">
    <property type="entry name" value="Aminotransferase_I/II_large"/>
</dbReference>
<dbReference type="PANTHER" id="PTHR46577">
    <property type="entry name" value="HTH-TYPE TRANSCRIPTIONAL REGULATORY PROTEIN GABR"/>
    <property type="match status" value="1"/>
</dbReference>
<dbReference type="InterPro" id="IPR036388">
    <property type="entry name" value="WH-like_DNA-bd_sf"/>
</dbReference>
<dbReference type="SMART" id="SM00345">
    <property type="entry name" value="HTH_GNTR"/>
    <property type="match status" value="1"/>
</dbReference>
<evidence type="ECO:0000256" key="3">
    <source>
        <dbReference type="ARBA" id="ARBA00023015"/>
    </source>
</evidence>
<evidence type="ECO:0000313" key="7">
    <source>
        <dbReference type="EMBL" id="MCC2242344.1"/>
    </source>
</evidence>
<proteinExistence type="inferred from homology"/>
<dbReference type="RefSeq" id="WP_227710195.1">
    <property type="nucleotide sequence ID" value="NZ_JAJEQW010000008.1"/>
</dbReference>
<accession>A0AAW4WG64</accession>
<dbReference type="AlphaFoldDB" id="A0AAW4WG64"/>
<dbReference type="SUPFAM" id="SSF46785">
    <property type="entry name" value="Winged helix' DNA-binding domain"/>
    <property type="match status" value="1"/>
</dbReference>
<dbReference type="Gene3D" id="1.10.10.10">
    <property type="entry name" value="Winged helix-like DNA-binding domain superfamily/Winged helix DNA-binding domain"/>
    <property type="match status" value="1"/>
</dbReference>
<name>A0AAW4WG64_9FIRM</name>
<dbReference type="GO" id="GO:0003677">
    <property type="term" value="F:DNA binding"/>
    <property type="evidence" value="ECO:0007669"/>
    <property type="project" value="UniProtKB-KW"/>
</dbReference>
<feature type="domain" description="HTH gntR-type" evidence="6">
    <location>
        <begin position="10"/>
        <end position="78"/>
    </location>
</feature>
<keyword evidence="7" id="KW-0032">Aminotransferase</keyword>
<keyword evidence="3" id="KW-0805">Transcription regulation</keyword>